<organism evidence="5">
    <name type="scientific">uncultured prokaryote</name>
    <dbReference type="NCBI Taxonomy" id="198431"/>
    <lineage>
        <taxon>unclassified sequences</taxon>
        <taxon>environmental samples</taxon>
    </lineage>
</organism>
<keyword evidence="2" id="KW-0175">Coiled coil</keyword>
<evidence type="ECO:0000313" key="5">
    <source>
        <dbReference type="EMBL" id="CRY96550.1"/>
    </source>
</evidence>
<dbReference type="NCBIfam" id="NF041496">
    <property type="entry name" value="MobQ"/>
    <property type="match status" value="1"/>
</dbReference>
<dbReference type="Gene3D" id="3.30.930.30">
    <property type="match status" value="1"/>
</dbReference>
<name>A0A0H5Q522_9ZZZZ</name>
<feature type="domain" description="MobA/MobL protein" evidence="4">
    <location>
        <begin position="17"/>
        <end position="221"/>
    </location>
</feature>
<evidence type="ECO:0000256" key="1">
    <source>
        <dbReference type="ARBA" id="ARBA00022971"/>
    </source>
</evidence>
<dbReference type="Pfam" id="PF03389">
    <property type="entry name" value="MobA_MobL"/>
    <property type="match status" value="1"/>
</dbReference>
<proteinExistence type="predicted"/>
<accession>A0A0H5Q522</accession>
<evidence type="ECO:0000256" key="2">
    <source>
        <dbReference type="SAM" id="Coils"/>
    </source>
</evidence>
<geneLocation type="plasmid" evidence="5">
    <name>pRGFK1137</name>
</geneLocation>
<sequence>MAIYHFSMKTVSRSKGRSAVAAAAYRSGQKLEDHYYGLVHDYTKKSGIELAQIFTPDDCSPSLKNRQDLWNAAEKAEKRSNSTIAREFEIAFPQELNQAQRKAMLIELCEEIVKRHGVVVDACIHAPHSQGGTDDRNFHAHVLMTTRQATPEGLGKKTRELDDRKSGEVQWWRAKFAELTNSHLEKAGHDVRVDHRSYKDQGIDREAKVHEGPATTALRRKGLENEIIASNDLIQKRNDIRAANENSIQEYYDLAKKIDAAELAIKDRDREKNNLEDCYQTYWDFQKIYENFLVDFNATDGNKAEQAQVIKDHNFTEHLESFKKASLVLKQEGIEPTRPPEPSLLGKLSKVFKKQNVEAEAVPFVTFSEMQSIEQEYFTPIFQYIEQARKSEKKRLEEEKRKAKESFEREQREEIARAEKSRQKALAVEEYFRNFDKTGLGREFDNELGFIHESRMGYIGIMTQLQAQSYVENDFKEFNKYTKEKYELIEDLIPKLNAEDLKLIKKIIDTDKSVTGVDITVYTDKATKVLEERKQDLEWRSTKQETTYTPSPAPSKRKDNDNDFSM</sequence>
<reference evidence="5" key="2">
    <citation type="submission" date="2015-07" db="EMBL/GenBank/DDBJ databases">
        <title>Plasmids, circular viruses and viroids from rat gut.</title>
        <authorList>
            <person name="Jorgensen T.J."/>
            <person name="Hansen M.A."/>
            <person name="Xu Z."/>
            <person name="Tabak M.A."/>
            <person name="Sorensen S.J."/>
            <person name="Hansen L.H."/>
        </authorList>
    </citation>
    <scope>NUCLEOTIDE SEQUENCE</scope>
    <source>
        <plasmid evidence="5">pRGFK1137</plasmid>
    </source>
</reference>
<protein>
    <recommendedName>
        <fullName evidence="4">MobA/MobL protein domain-containing protein</fullName>
    </recommendedName>
</protein>
<feature type="coiled-coil region" evidence="2">
    <location>
        <begin position="386"/>
        <end position="413"/>
    </location>
</feature>
<evidence type="ECO:0000256" key="3">
    <source>
        <dbReference type="SAM" id="MobiDB-lite"/>
    </source>
</evidence>
<dbReference type="EMBL" id="LN853717">
    <property type="protein sequence ID" value="CRY96550.1"/>
    <property type="molecule type" value="Genomic_DNA"/>
</dbReference>
<keyword evidence="5" id="KW-0614">Plasmid</keyword>
<keyword evidence="1" id="KW-0184">Conjugation</keyword>
<reference evidence="5" key="1">
    <citation type="submission" date="2015-06" db="EMBL/GenBank/DDBJ databases">
        <authorList>
            <person name="Joergensen T."/>
        </authorList>
    </citation>
    <scope>NUCLEOTIDE SEQUENCE</scope>
    <source>
        <plasmid evidence="5">pRGFK1137</plasmid>
    </source>
</reference>
<dbReference type="InterPro" id="IPR005053">
    <property type="entry name" value="MobA_MobL"/>
</dbReference>
<evidence type="ECO:0000259" key="4">
    <source>
        <dbReference type="Pfam" id="PF03389"/>
    </source>
</evidence>
<dbReference type="AlphaFoldDB" id="A0A0H5Q522"/>
<feature type="region of interest" description="Disordered" evidence="3">
    <location>
        <begin position="536"/>
        <end position="566"/>
    </location>
</feature>
<feature type="compositionally biased region" description="Basic and acidic residues" evidence="3">
    <location>
        <begin position="556"/>
        <end position="566"/>
    </location>
</feature>